<name>A0ABQ5GHA6_9ASTR</name>
<evidence type="ECO:0000256" key="7">
    <source>
        <dbReference type="SAM" id="MobiDB-lite"/>
    </source>
</evidence>
<dbReference type="EMBL" id="BQNB010018454">
    <property type="protein sequence ID" value="GJT74595.1"/>
    <property type="molecule type" value="Genomic_DNA"/>
</dbReference>
<organism evidence="9 10">
    <name type="scientific">Tanacetum coccineum</name>
    <dbReference type="NCBI Taxonomy" id="301880"/>
    <lineage>
        <taxon>Eukaryota</taxon>
        <taxon>Viridiplantae</taxon>
        <taxon>Streptophyta</taxon>
        <taxon>Embryophyta</taxon>
        <taxon>Tracheophyta</taxon>
        <taxon>Spermatophyta</taxon>
        <taxon>Magnoliopsida</taxon>
        <taxon>eudicotyledons</taxon>
        <taxon>Gunneridae</taxon>
        <taxon>Pentapetalae</taxon>
        <taxon>asterids</taxon>
        <taxon>campanulids</taxon>
        <taxon>Asterales</taxon>
        <taxon>Asteraceae</taxon>
        <taxon>Asteroideae</taxon>
        <taxon>Anthemideae</taxon>
        <taxon>Anthemidinae</taxon>
        <taxon>Tanacetum</taxon>
    </lineage>
</organism>
<keyword evidence="10" id="KW-1185">Reference proteome</keyword>
<evidence type="ECO:0000256" key="2">
    <source>
        <dbReference type="ARBA" id="ARBA00022695"/>
    </source>
</evidence>
<evidence type="ECO:0000256" key="1">
    <source>
        <dbReference type="ARBA" id="ARBA00022679"/>
    </source>
</evidence>
<dbReference type="SUPFAM" id="SSF56672">
    <property type="entry name" value="DNA/RNA polymerases"/>
    <property type="match status" value="1"/>
</dbReference>
<evidence type="ECO:0000313" key="10">
    <source>
        <dbReference type="Proteomes" id="UP001151760"/>
    </source>
</evidence>
<evidence type="ECO:0000259" key="8">
    <source>
        <dbReference type="Pfam" id="PF17917"/>
    </source>
</evidence>
<reference evidence="9" key="2">
    <citation type="submission" date="2022-01" db="EMBL/GenBank/DDBJ databases">
        <authorList>
            <person name="Yamashiro T."/>
            <person name="Shiraishi A."/>
            <person name="Satake H."/>
            <person name="Nakayama K."/>
        </authorList>
    </citation>
    <scope>NUCLEOTIDE SEQUENCE</scope>
</reference>
<keyword evidence="3" id="KW-0540">Nuclease</keyword>
<comment type="caution">
    <text evidence="9">The sequence shown here is derived from an EMBL/GenBank/DDBJ whole genome shotgun (WGS) entry which is preliminary data.</text>
</comment>
<feature type="region of interest" description="Disordered" evidence="7">
    <location>
        <begin position="32"/>
        <end position="54"/>
    </location>
</feature>
<proteinExistence type="predicted"/>
<protein>
    <submittedName>
        <fullName evidence="9">Reverse transcriptase domain-containing protein</fullName>
    </submittedName>
</protein>
<dbReference type="Pfam" id="PF17917">
    <property type="entry name" value="RT_RNaseH"/>
    <property type="match status" value="1"/>
</dbReference>
<dbReference type="InterPro" id="IPR043502">
    <property type="entry name" value="DNA/RNA_pol_sf"/>
</dbReference>
<keyword evidence="1" id="KW-0808">Transferase</keyword>
<sequence length="138" mass="16435">MSFLATLLIPKEDVEDTIRGTIAYDRGYHSSSTRRKKDYSKDDIQDSNKDKKHKDHLKAKFLSCLRKKNCMLNPLNIHEKNYTTHDLELGAVVFALKIWRHYLYGTKRTVFTDHKSLQHILDQKELNMRQRRWLECAQ</sequence>
<dbReference type="GO" id="GO:0003964">
    <property type="term" value="F:RNA-directed DNA polymerase activity"/>
    <property type="evidence" value="ECO:0007669"/>
    <property type="project" value="UniProtKB-KW"/>
</dbReference>
<evidence type="ECO:0000313" key="9">
    <source>
        <dbReference type="EMBL" id="GJT74595.1"/>
    </source>
</evidence>
<evidence type="ECO:0000256" key="3">
    <source>
        <dbReference type="ARBA" id="ARBA00022722"/>
    </source>
</evidence>
<dbReference type="PANTHER" id="PTHR34072">
    <property type="entry name" value="ENZYMATIC POLYPROTEIN-RELATED"/>
    <property type="match status" value="1"/>
</dbReference>
<evidence type="ECO:0000256" key="5">
    <source>
        <dbReference type="ARBA" id="ARBA00022801"/>
    </source>
</evidence>
<keyword evidence="4" id="KW-0255">Endonuclease</keyword>
<evidence type="ECO:0000256" key="4">
    <source>
        <dbReference type="ARBA" id="ARBA00022759"/>
    </source>
</evidence>
<keyword evidence="6 9" id="KW-0695">RNA-directed DNA polymerase</keyword>
<dbReference type="Proteomes" id="UP001151760">
    <property type="component" value="Unassembled WGS sequence"/>
</dbReference>
<evidence type="ECO:0000256" key="6">
    <source>
        <dbReference type="ARBA" id="ARBA00022918"/>
    </source>
</evidence>
<feature type="domain" description="Reverse transcriptase RNase H-like" evidence="8">
    <location>
        <begin position="75"/>
        <end position="135"/>
    </location>
</feature>
<dbReference type="PANTHER" id="PTHR34072:SF52">
    <property type="entry name" value="RIBONUCLEASE H"/>
    <property type="match status" value="1"/>
</dbReference>
<keyword evidence="2" id="KW-0548">Nucleotidyltransferase</keyword>
<dbReference type="InterPro" id="IPR041373">
    <property type="entry name" value="RT_RNaseH"/>
</dbReference>
<gene>
    <name evidence="9" type="ORF">Tco_1041320</name>
</gene>
<accession>A0ABQ5GHA6</accession>
<reference evidence="9" key="1">
    <citation type="journal article" date="2022" name="Int. J. Mol. Sci.">
        <title>Draft Genome of Tanacetum Coccineum: Genomic Comparison of Closely Related Tanacetum-Family Plants.</title>
        <authorList>
            <person name="Yamashiro T."/>
            <person name="Shiraishi A."/>
            <person name="Nakayama K."/>
            <person name="Satake H."/>
        </authorList>
    </citation>
    <scope>NUCLEOTIDE SEQUENCE</scope>
</reference>
<feature type="compositionally biased region" description="Basic and acidic residues" evidence="7">
    <location>
        <begin position="39"/>
        <end position="49"/>
    </location>
</feature>
<keyword evidence="5" id="KW-0378">Hydrolase</keyword>